<proteinExistence type="predicted"/>
<organism evidence="3">
    <name type="scientific">Oryza meridionalis</name>
    <dbReference type="NCBI Taxonomy" id="40149"/>
    <lineage>
        <taxon>Eukaryota</taxon>
        <taxon>Viridiplantae</taxon>
        <taxon>Streptophyta</taxon>
        <taxon>Embryophyta</taxon>
        <taxon>Tracheophyta</taxon>
        <taxon>Spermatophyta</taxon>
        <taxon>Magnoliopsida</taxon>
        <taxon>Liliopsida</taxon>
        <taxon>Poales</taxon>
        <taxon>Poaceae</taxon>
        <taxon>BOP clade</taxon>
        <taxon>Oryzoideae</taxon>
        <taxon>Oryzeae</taxon>
        <taxon>Oryzinae</taxon>
        <taxon>Oryza</taxon>
    </lineage>
</organism>
<feature type="region of interest" description="Disordered" evidence="1">
    <location>
        <begin position="41"/>
        <end position="74"/>
    </location>
</feature>
<keyword evidence="4" id="KW-1185">Reference proteome</keyword>
<dbReference type="Gramene" id="OMERI08G18060.1">
    <property type="protein sequence ID" value="OMERI08G18060.1"/>
    <property type="gene ID" value="OMERI08G18060"/>
</dbReference>
<dbReference type="EnsemblPlants" id="OMERI08G18060.1">
    <property type="protein sequence ID" value="OMERI08G18060.1"/>
    <property type="gene ID" value="OMERI08G18060"/>
</dbReference>
<sequence length="74" mass="7664">MREAEAADLATTRLGLLLIMVARAHPPRAVCGHLPRGGLGDNVGAGGGGRSGVHGKLASGSASRWRRRHQSSLQ</sequence>
<feature type="signal peptide" evidence="2">
    <location>
        <begin position="1"/>
        <end position="24"/>
    </location>
</feature>
<evidence type="ECO:0000313" key="3">
    <source>
        <dbReference type="EnsemblPlants" id="OMERI08G18060.1"/>
    </source>
</evidence>
<protein>
    <recommendedName>
        <fullName evidence="5">Secreted protein</fullName>
    </recommendedName>
</protein>
<feature type="compositionally biased region" description="Gly residues" evidence="1">
    <location>
        <begin position="41"/>
        <end position="52"/>
    </location>
</feature>
<dbReference type="HOGENOM" id="CLU_2780336_0_0_1"/>
<dbReference type="AlphaFoldDB" id="A0A0E0ENW6"/>
<evidence type="ECO:0000256" key="1">
    <source>
        <dbReference type="SAM" id="MobiDB-lite"/>
    </source>
</evidence>
<feature type="chain" id="PRO_5002358356" description="Secreted protein" evidence="2">
    <location>
        <begin position="25"/>
        <end position="74"/>
    </location>
</feature>
<reference evidence="3" key="1">
    <citation type="submission" date="2015-04" db="UniProtKB">
        <authorList>
            <consortium name="EnsemblPlants"/>
        </authorList>
    </citation>
    <scope>IDENTIFICATION</scope>
</reference>
<feature type="compositionally biased region" description="Basic residues" evidence="1">
    <location>
        <begin position="64"/>
        <end position="74"/>
    </location>
</feature>
<keyword evidence="2" id="KW-0732">Signal</keyword>
<evidence type="ECO:0000313" key="4">
    <source>
        <dbReference type="Proteomes" id="UP000008021"/>
    </source>
</evidence>
<reference evidence="3" key="2">
    <citation type="submission" date="2018-05" db="EMBL/GenBank/DDBJ databases">
        <title>OmerRS3 (Oryza meridionalis Reference Sequence Version 3).</title>
        <authorList>
            <person name="Zhang J."/>
            <person name="Kudrna D."/>
            <person name="Lee S."/>
            <person name="Talag J."/>
            <person name="Welchert J."/>
            <person name="Wing R.A."/>
        </authorList>
    </citation>
    <scope>NUCLEOTIDE SEQUENCE [LARGE SCALE GENOMIC DNA]</scope>
    <source>
        <strain evidence="3">cv. OR44</strain>
    </source>
</reference>
<dbReference type="Proteomes" id="UP000008021">
    <property type="component" value="Chromosome 8"/>
</dbReference>
<accession>A0A0E0ENW6</accession>
<evidence type="ECO:0008006" key="5">
    <source>
        <dbReference type="Google" id="ProtNLM"/>
    </source>
</evidence>
<name>A0A0E0ENW6_9ORYZ</name>
<evidence type="ECO:0000256" key="2">
    <source>
        <dbReference type="SAM" id="SignalP"/>
    </source>
</evidence>